<dbReference type="OrthoDB" id="2999691at2759"/>
<proteinExistence type="predicted"/>
<feature type="non-terminal residue" evidence="1">
    <location>
        <position position="1"/>
    </location>
</feature>
<comment type="caution">
    <text evidence="1">The sequence shown here is derived from an EMBL/GenBank/DDBJ whole genome shotgun (WGS) entry which is preliminary data.</text>
</comment>
<evidence type="ECO:0000313" key="2">
    <source>
        <dbReference type="Proteomes" id="UP000807306"/>
    </source>
</evidence>
<feature type="non-terminal residue" evidence="1">
    <location>
        <position position="57"/>
    </location>
</feature>
<accession>A0A9P6EL23</accession>
<organism evidence="1 2">
    <name type="scientific">Crepidotus variabilis</name>
    <dbReference type="NCBI Taxonomy" id="179855"/>
    <lineage>
        <taxon>Eukaryota</taxon>
        <taxon>Fungi</taxon>
        <taxon>Dikarya</taxon>
        <taxon>Basidiomycota</taxon>
        <taxon>Agaricomycotina</taxon>
        <taxon>Agaricomycetes</taxon>
        <taxon>Agaricomycetidae</taxon>
        <taxon>Agaricales</taxon>
        <taxon>Agaricineae</taxon>
        <taxon>Crepidotaceae</taxon>
        <taxon>Crepidotus</taxon>
    </lineage>
</organism>
<dbReference type="AlphaFoldDB" id="A0A9P6EL23"/>
<dbReference type="EMBL" id="MU157838">
    <property type="protein sequence ID" value="KAF9530815.1"/>
    <property type="molecule type" value="Genomic_DNA"/>
</dbReference>
<keyword evidence="2" id="KW-1185">Reference proteome</keyword>
<dbReference type="Proteomes" id="UP000807306">
    <property type="component" value="Unassembled WGS sequence"/>
</dbReference>
<gene>
    <name evidence="1" type="ORF">CPB83DRAFT_723862</name>
</gene>
<sequence length="57" mass="6944">RIKNRAPAAIQITAEQLLREAQERQETAFRAPKQRVEDFEELNEYRGRKRKEFEERI</sequence>
<evidence type="ECO:0000313" key="1">
    <source>
        <dbReference type="EMBL" id="KAF9530815.1"/>
    </source>
</evidence>
<protein>
    <submittedName>
        <fullName evidence="1">Uncharacterized protein</fullName>
    </submittedName>
</protein>
<reference evidence="1" key="1">
    <citation type="submission" date="2020-11" db="EMBL/GenBank/DDBJ databases">
        <authorList>
            <consortium name="DOE Joint Genome Institute"/>
            <person name="Ahrendt S."/>
            <person name="Riley R."/>
            <person name="Andreopoulos W."/>
            <person name="Labutti K."/>
            <person name="Pangilinan J."/>
            <person name="Ruiz-Duenas F.J."/>
            <person name="Barrasa J.M."/>
            <person name="Sanchez-Garcia M."/>
            <person name="Camarero S."/>
            <person name="Miyauchi S."/>
            <person name="Serrano A."/>
            <person name="Linde D."/>
            <person name="Babiker R."/>
            <person name="Drula E."/>
            <person name="Ayuso-Fernandez I."/>
            <person name="Pacheco R."/>
            <person name="Padilla G."/>
            <person name="Ferreira P."/>
            <person name="Barriuso J."/>
            <person name="Kellner H."/>
            <person name="Castanera R."/>
            <person name="Alfaro M."/>
            <person name="Ramirez L."/>
            <person name="Pisabarro A.G."/>
            <person name="Kuo A."/>
            <person name="Tritt A."/>
            <person name="Lipzen A."/>
            <person name="He G."/>
            <person name="Yan M."/>
            <person name="Ng V."/>
            <person name="Cullen D."/>
            <person name="Martin F."/>
            <person name="Rosso M.-N."/>
            <person name="Henrissat B."/>
            <person name="Hibbett D."/>
            <person name="Martinez A.T."/>
            <person name="Grigoriev I.V."/>
        </authorList>
    </citation>
    <scope>NUCLEOTIDE SEQUENCE</scope>
    <source>
        <strain evidence="1">CBS 506.95</strain>
    </source>
</reference>
<name>A0A9P6EL23_9AGAR</name>